<evidence type="ECO:0000256" key="3">
    <source>
        <dbReference type="ARBA" id="ARBA00022448"/>
    </source>
</evidence>
<dbReference type="EMBL" id="JAHWGI010001301">
    <property type="protein sequence ID" value="KAK3927863.1"/>
    <property type="molecule type" value="Genomic_DNA"/>
</dbReference>
<evidence type="ECO:0000256" key="6">
    <source>
        <dbReference type="SAM" id="MobiDB-lite"/>
    </source>
</evidence>
<dbReference type="InterPro" id="IPR033053">
    <property type="entry name" value="Hir3/CABIN1"/>
</dbReference>
<evidence type="ECO:0000256" key="5">
    <source>
        <dbReference type="SAM" id="Coils"/>
    </source>
</evidence>
<feature type="compositionally biased region" description="Low complexity" evidence="6">
    <location>
        <begin position="2789"/>
        <end position="2810"/>
    </location>
</feature>
<feature type="compositionally biased region" description="Acidic residues" evidence="6">
    <location>
        <begin position="353"/>
        <end position="365"/>
    </location>
</feature>
<dbReference type="PANTHER" id="PTHR15502:SF7">
    <property type="entry name" value="CALCINEURIN-BINDING PROTEIN CABIN-1"/>
    <property type="match status" value="1"/>
</dbReference>
<feature type="region of interest" description="Disordered" evidence="6">
    <location>
        <begin position="898"/>
        <end position="944"/>
    </location>
</feature>
<evidence type="ECO:0000313" key="8">
    <source>
        <dbReference type="EMBL" id="KAK3927863.1"/>
    </source>
</evidence>
<accession>A0AAE1HUZ1</accession>
<dbReference type="Gene3D" id="1.25.40.10">
    <property type="entry name" value="Tetratricopeptide repeat domain"/>
    <property type="match status" value="2"/>
</dbReference>
<reference evidence="8" key="2">
    <citation type="journal article" date="2023" name="BMC Genomics">
        <title>Pest status, molecular evolution, and epigenetic factors derived from the genome assembly of Frankliniella fusca, a thysanopteran phytovirus vector.</title>
        <authorList>
            <person name="Catto M.A."/>
            <person name="Labadie P.E."/>
            <person name="Jacobson A.L."/>
            <person name="Kennedy G.G."/>
            <person name="Srinivasan R."/>
            <person name="Hunt B.G."/>
        </authorList>
    </citation>
    <scope>NUCLEOTIDE SEQUENCE</scope>
    <source>
        <strain evidence="8">PL_HMW_Pooled</strain>
    </source>
</reference>
<comment type="caution">
    <text evidence="8">The sequence shown here is derived from an EMBL/GenBank/DDBJ whole genome shotgun (WGS) entry which is preliminary data.</text>
</comment>
<dbReference type="PANTHER" id="PTHR15502">
    <property type="entry name" value="CALCINEURIN-BINDING PROTEIN CABIN 1-RELATED"/>
    <property type="match status" value="1"/>
</dbReference>
<name>A0AAE1HUZ1_9NEOP</name>
<dbReference type="Pfam" id="PF20669">
    <property type="entry name" value="Exo70_N"/>
    <property type="match status" value="1"/>
</dbReference>
<comment type="similarity">
    <text evidence="2">Belongs to the EXO70 family.</text>
</comment>
<dbReference type="GO" id="GO:0031491">
    <property type="term" value="F:nucleosome binding"/>
    <property type="evidence" value="ECO:0007669"/>
    <property type="project" value="TreeGrafter"/>
</dbReference>
<feature type="region of interest" description="Disordered" evidence="6">
    <location>
        <begin position="823"/>
        <end position="876"/>
    </location>
</feature>
<comment type="subcellular location">
    <subcellularLocation>
        <location evidence="1">Nucleus</location>
    </subcellularLocation>
</comment>
<keyword evidence="4" id="KW-0539">Nucleus</keyword>
<dbReference type="GO" id="GO:0006887">
    <property type="term" value="P:exocytosis"/>
    <property type="evidence" value="ECO:0007669"/>
    <property type="project" value="InterPro"/>
</dbReference>
<dbReference type="SMART" id="SM00028">
    <property type="entry name" value="TPR"/>
    <property type="match status" value="2"/>
</dbReference>
<organism evidence="8 9">
    <name type="scientific">Frankliniella fusca</name>
    <dbReference type="NCBI Taxonomy" id="407009"/>
    <lineage>
        <taxon>Eukaryota</taxon>
        <taxon>Metazoa</taxon>
        <taxon>Ecdysozoa</taxon>
        <taxon>Arthropoda</taxon>
        <taxon>Hexapoda</taxon>
        <taxon>Insecta</taxon>
        <taxon>Pterygota</taxon>
        <taxon>Neoptera</taxon>
        <taxon>Paraneoptera</taxon>
        <taxon>Thysanoptera</taxon>
        <taxon>Terebrantia</taxon>
        <taxon>Thripoidea</taxon>
        <taxon>Thripidae</taxon>
        <taxon>Frankliniella</taxon>
    </lineage>
</organism>
<evidence type="ECO:0000259" key="7">
    <source>
        <dbReference type="Pfam" id="PF03081"/>
    </source>
</evidence>
<feature type="domain" description="Exocyst complex subunit Exo70 C-terminal" evidence="7">
    <location>
        <begin position="3314"/>
        <end position="3682"/>
    </location>
</feature>
<dbReference type="InterPro" id="IPR046364">
    <property type="entry name" value="Exo70_C"/>
</dbReference>
<dbReference type="Pfam" id="PF03081">
    <property type="entry name" value="Exo70_C"/>
    <property type="match status" value="1"/>
</dbReference>
<feature type="coiled-coil region" evidence="5">
    <location>
        <begin position="2616"/>
        <end position="2647"/>
    </location>
</feature>
<reference evidence="8" key="1">
    <citation type="submission" date="2021-07" db="EMBL/GenBank/DDBJ databases">
        <authorList>
            <person name="Catto M.A."/>
            <person name="Jacobson A."/>
            <person name="Kennedy G."/>
            <person name="Labadie P."/>
            <person name="Hunt B.G."/>
            <person name="Srinivasan R."/>
        </authorList>
    </citation>
    <scope>NUCLEOTIDE SEQUENCE</scope>
    <source>
        <strain evidence="8">PL_HMW_Pooled</strain>
        <tissue evidence="8">Head</tissue>
    </source>
</reference>
<feature type="compositionally biased region" description="Low complexity" evidence="6">
    <location>
        <begin position="2336"/>
        <end position="2350"/>
    </location>
</feature>
<feature type="region of interest" description="Disordered" evidence="6">
    <location>
        <begin position="2327"/>
        <end position="2358"/>
    </location>
</feature>
<dbReference type="SUPFAM" id="SSF74788">
    <property type="entry name" value="Cullin repeat-like"/>
    <property type="match status" value="1"/>
</dbReference>
<feature type="compositionally biased region" description="Polar residues" evidence="6">
    <location>
        <begin position="2863"/>
        <end position="2872"/>
    </location>
</feature>
<feature type="compositionally biased region" description="Basic and acidic residues" evidence="6">
    <location>
        <begin position="706"/>
        <end position="731"/>
    </location>
</feature>
<dbReference type="SUPFAM" id="SSF48452">
    <property type="entry name" value="TPR-like"/>
    <property type="match status" value="2"/>
</dbReference>
<feature type="compositionally biased region" description="Basic and acidic residues" evidence="6">
    <location>
        <begin position="832"/>
        <end position="843"/>
    </location>
</feature>
<feature type="region of interest" description="Disordered" evidence="6">
    <location>
        <begin position="341"/>
        <end position="417"/>
    </location>
</feature>
<dbReference type="InterPro" id="IPR016159">
    <property type="entry name" value="Cullin_repeat-like_dom_sf"/>
</dbReference>
<dbReference type="GO" id="GO:0006325">
    <property type="term" value="P:chromatin organization"/>
    <property type="evidence" value="ECO:0007669"/>
    <property type="project" value="InterPro"/>
</dbReference>
<feature type="compositionally biased region" description="Polar residues" evidence="6">
    <location>
        <begin position="2933"/>
        <end position="2946"/>
    </location>
</feature>
<sequence>MTRLRALNESSSDDSEEENEERETIEAQEERAFSLYKKALELRQKENYPEAEELLISLLNDDFLVNVCSEDQSSGADGLVRPAVALKYACLKNLGNVFILQNRPEDGLKCFIQAVELDESDVTMWHQMGNLALQIDDFHLASQAFQEGLRCNAHHWPCLDSLLPVLYALNDYLGCLLLVSRALDLDPEYPQALALRDQIFKEDQSLLDNFKKFFPDEIDIVGLQSNLDEHSASKAVAHALSLQERYKIKSAFHSDITIDLECNKLTTKLSKNTWEELGRSLIQTYNNISGSGEKSFLDPVEITFSESSNSGDPDDIMNCQSAASDNNLAQVAVNADIEAGDVDSEQDAKGEDQTEEDATEASGLEEEVKSSRNPPLSSPGLKRKRKRTSTNLMDQWSKRRSGRRAGRKAEDREESNLASRFRSFLPETLLSKDLEAEIAKASKRRSLRDPMDDWGDGSMDTAELCRLLQERDAQDEHKRKLKQNSKEPLSDRINRESYFGTNKESSDVCLFVEQNCSGTHNIIELITNFTKLMTSKSSLSWPSGLVALFIEAYECMRKHVPFYSPFNGPESSDIELTDLYASLLYCELLVDIWQQKSLNNQDNMSDDRFVLAEALGNVMLLACLDHIFSSTSEQSKVMVRIHWVRVKLFLLQENSSSAIHSLQDVLESLEMMEAEEKLHGKMPIDKCENPANYSTQSEGVSLEPCKSLEENTQKPNEVKSDSSTKKKSYSEDSSDCRLLKDMVDIKVQIDVLSPNASSEMESSSLNRERSGISVHCRKSSEATFLSVEKENMDICHPHTNEVETNVAMEICTEDVMGIVSPPSQDLTSKNEVGADEHPEKQDVINESSNKTEYPLTRLDESEVESPEIAKPQHASHLQKEIEIINQHTRTFEPSKALDSVPAEQGPLALEPSKAVDSVPADKDSLALEPSEAIDSVPAEKDSLALEPSEAIDSVPAEKDPLAVEPAKAIDSDLAEKNSLALDPSEAIDTVLDKKDSLALEPFKAIDPVLTEKDSGKTLKPSESVNFHPAVLETNSLEPLEAGGPVLPGQDSVPVRPLKTIEILTEGRESEPFLKECDSNDSPGKVSEVAPSSEVLKDCTFMITKQDIKQEVVLGGDACIEGTNQISKDMLEDPSLSKCSFAQDTDQITEAKECEKEHCSSEIAEGTLPDKTVSLISDDDGPESTEQFTKGMSGMQLLRGPGMASDSCMAIYAENVATMEHLDGSCVIDSKTSSNKPESEIKNTLQDTICQDNIPTSSTNMTVNVISKSSEALKNHTDTSKSIVNKSIRVEEEKSTDSLITATQESCHITLPNCSVNQDINKKTAQKLLTSLTRQQQLSEVDDLYSSGQYEILASSLTECFQYCAQQTDCENPEIDNLPDRPTQMAMLLDSLWQLQRYSDCFYWTEACLHEAFNRYLASSDSENVSQDQDDRQMWATTVERLLAGLNGCFKVSGIKILDKQPKKCLTRLVQNLTSILCQQLEQNDCSVEMAIECTTPWVILHRVILFEEQQLPPRKDCIPSYMSVLFTAHEYMGKKALCWLNEGVLLHLILDVVVPQLRSTELSNVRDELSREVEQAILCLYGHPKKTIDRSKKKLQDHRVNQQLDLTWDRSLLLLKFFEPDELPCFDSNQTTKISPDEEQLFLRILNLIPIDCSPKRFTDKMKAYLEGSVETFPVIHCPIPRDAQNLHYLLADYYLKTFKWDAAIRFYMLDVCINPHRFDSWAGMALARSTQMGQDINSCDTLNKERQLCRKRKAQKCFELAVDLDPENTVMLIEYGNFAYTMHSFCSRLLKTETDGLSMEMFTKIEEEKDKMLSITEKCFKAAEKLDQEERWLQQFMLGKVAEKRGEGPLIFLKHYRQAARLLFESNAEYPLSLNYDPPQHYAFEAHEVHYRLHASILKNLEQMEGKILSEEIESLYKETLEEAATGPFMAVRAPFQLSLNTKRISSDPLEYMGKKMKLDDPVAIIGGSEDYKIIKADVKNNPSGDGNSDLNALQSETGIEKVNVDLQLTYPSKLPSSAISSNLKLKQSDASNSMQAVITDSEVFSTNKETLDSVDQKKCPTASHQSTMVASEIVLTGRNVPPLISLEEIDKCGTVTDINLVTTPEKLREGEVEPNKSKILEHASTLIPPKTNSELQPITSNSIRNLNFFGLGMGVVGNVDLSRNKNLHGTFSVVAEHDYAAPYTDAGQNLIIPSLRNTYVSQHKEINKHLLFRDQSDSGLTSISNPVGCKKSDNGEKISASPSSDLYDMNMRNVSIHGFGSRERQLRQKRRSTYLRMKREKQIWNFNKNFKNPTIALIGSPVDGCEYSEALTKQAVSINKNDSFAASSDKTNCSSSGSTSPEGSSGESENSKIGCKEPKENVVTQGSCTTDKPTTAPTVHKELVLPLCSRSSDHADLINLCLYGIEECLVRYPRHYKSLYRLCHYYFHSKRERNLKKCHQLLLSDYRVLRTNKNTNINGLFKSGSVNTMFNDVWRMPIDEIDRAGSFASHMSRCVHLLMELLRAQRDHGMLLKLSVFLKRDPEKKDKKYLRDNERADLSKQALVLCLAAMRENGNMLRATDHILDLFRTVKEGMKEMPHKEGVFKTLLSDAYKKFKGLTQVEHSLYEDAVNFCQSELTLRKTTAESKLKQAQERAQLQAQALQLQVQMQAQVQAQAQAQVQAQAIQMGVNTMPSTLPFNPLQTRFPTGVNASLGNALVSSMFLPQMPVYRGRGRPPKVQQQAQRLHNAMMNMAQMIGLANPPNSMPIVSDSSKPKLMKQQKQRRPQQPTTSGTSTVVSSIIKDRPALSITTLPSSSSTTTSSSISGSSARADNQYPQQTLPIVRSNPSGVDILPSGQSVWQTRPRHSLPRPMNTPLPGNTDPRSNLNSSTVRREGPRPKLGNSSTFHSFQPQTAKSFGSPSQSSDPVTLLSRLPGLQVQQNPQPGLGLYSEPQSKTLTPQERASVTAQQQLERMKKFQMTNSQSSKPAVSVSKVSTTSSAVDNNVIDRSETQKLKDPNFDIIELGNLNLLKERANKSSSLTKGITNILSSFEHRLARLEETILPVYNETGNLQHVERTLVALEHVISFYSVSQEVEPIIRLGPGPSQNGLPTLEPFLKAMDRLQSALEYFEKNNPQSVELENVTTLFTSGGDALNREFKDILFRHSKPVPPITLLDIVAADEDTSGEDAPPSLSHFPETVVQELIHIADWLIAHNHDDYMNSYSKVRATVMMKSLTQLREQQKAHSGGSTHGLNTAGSPMMRQKFQNRHETPNRRASKRIQHILEKKANKMLLKASQTLEQSTGLTFGPRRASSHFEQREDVVDDVEMENYLVCVMALQRLMQSERMLMAGIIPLTHQPRIFEAIVSEPMDSIVQEGENIAVRAKRCINRQEYGAVLVIFPILKHLLTIRPEFEKIVEGCDYNVRSKFASILNTLHSTGAKALEDLIESIRADPSTQLPKDGTVHELTSNVLVFLEQLLDYTDTIAGVLEKEPAYAAALHHAGLANRPEKARALLGIYVKKVISQLNTTLLSKSDLYGDVAVRSVFRLNNNHYVLKALQRSGLAELVQLTEVDCQQVYHDMIQQHKKDYTQSWSRVLNYISTVDDIPHSVLQTGKLRDRDRNIIKEKFAGFNKEMEEMARVQRGYSIPDVELRESLKRDNKEYILPKYNAFYEKYANLQFTKNPEKYVKYTGVQVSAMIDRFFDVAA</sequence>
<evidence type="ECO:0000256" key="2">
    <source>
        <dbReference type="ARBA" id="ARBA00006756"/>
    </source>
</evidence>
<keyword evidence="3" id="KW-0813">Transport</keyword>
<dbReference type="Gene3D" id="1.20.1280.170">
    <property type="entry name" value="Exocyst complex component Exo70"/>
    <property type="match status" value="2"/>
</dbReference>
<feature type="compositionally biased region" description="Polar residues" evidence="6">
    <location>
        <begin position="2812"/>
        <end position="2830"/>
    </location>
</feature>
<keyword evidence="9" id="KW-1185">Reference proteome</keyword>
<keyword evidence="5" id="KW-0175">Coiled coil</keyword>
<dbReference type="InterPro" id="IPR011990">
    <property type="entry name" value="TPR-like_helical_dom_sf"/>
</dbReference>
<feature type="region of interest" description="Disordered" evidence="6">
    <location>
        <begin position="1"/>
        <end position="27"/>
    </location>
</feature>
<dbReference type="GO" id="GO:0005546">
    <property type="term" value="F:phosphatidylinositol-4,5-bisphosphate binding"/>
    <property type="evidence" value="ECO:0007669"/>
    <property type="project" value="InterPro"/>
</dbReference>
<feature type="region of interest" description="Disordered" evidence="6">
    <location>
        <begin position="681"/>
        <end position="731"/>
    </location>
</feature>
<dbReference type="GO" id="GO:0005634">
    <property type="term" value="C:nucleus"/>
    <property type="evidence" value="ECO:0007669"/>
    <property type="project" value="UniProtKB-SubCell"/>
</dbReference>
<dbReference type="InterPro" id="IPR019734">
    <property type="entry name" value="TPR_rpt"/>
</dbReference>
<evidence type="ECO:0000313" key="9">
    <source>
        <dbReference type="Proteomes" id="UP001219518"/>
    </source>
</evidence>
<dbReference type="Proteomes" id="UP001219518">
    <property type="component" value="Unassembled WGS sequence"/>
</dbReference>
<evidence type="ECO:0000256" key="1">
    <source>
        <dbReference type="ARBA" id="ARBA00004123"/>
    </source>
</evidence>
<gene>
    <name evidence="8" type="ORF">KUF71_016148</name>
</gene>
<protein>
    <submittedName>
        <fullName evidence="8">Exocyst complex component 7</fullName>
    </submittedName>
</protein>
<evidence type="ECO:0000256" key="4">
    <source>
        <dbReference type="ARBA" id="ARBA00023242"/>
    </source>
</evidence>
<proteinExistence type="inferred from homology"/>
<feature type="compositionally biased region" description="Polar residues" evidence="6">
    <location>
        <begin position="2883"/>
        <end position="2908"/>
    </location>
</feature>
<feature type="compositionally biased region" description="Acidic residues" evidence="6">
    <location>
        <begin position="11"/>
        <end position="21"/>
    </location>
</feature>
<feature type="compositionally biased region" description="Low complexity" evidence="6">
    <location>
        <begin position="2767"/>
        <end position="2781"/>
    </location>
</feature>
<feature type="region of interest" description="Disordered" evidence="6">
    <location>
        <begin position="2740"/>
        <end position="2946"/>
    </location>
</feature>
<feature type="compositionally biased region" description="Basic residues" evidence="6">
    <location>
        <begin position="2757"/>
        <end position="2766"/>
    </location>
</feature>
<dbReference type="GO" id="GO:0000145">
    <property type="term" value="C:exocyst"/>
    <property type="evidence" value="ECO:0007669"/>
    <property type="project" value="InterPro"/>
</dbReference>